<dbReference type="OrthoDB" id="5037116at2759"/>
<evidence type="ECO:0000313" key="2">
    <source>
        <dbReference type="Proteomes" id="UP000546213"/>
    </source>
</evidence>
<reference evidence="1 2" key="1">
    <citation type="submission" date="2020-05" db="EMBL/GenBank/DDBJ databases">
        <title>Identification and distribution of gene clusters putatively required for synthesis of sphingolipid metabolism inhibitors in phylogenetically diverse species of the filamentous fungus Fusarium.</title>
        <authorList>
            <person name="Kim H.-S."/>
            <person name="Busman M."/>
            <person name="Brown D.W."/>
            <person name="Divon H."/>
            <person name="Uhlig S."/>
            <person name="Proctor R.H."/>
        </authorList>
    </citation>
    <scope>NUCLEOTIDE SEQUENCE [LARGE SCALE GENOMIC DNA]</scope>
    <source>
        <strain evidence="1 2">NRRL 36939</strain>
    </source>
</reference>
<organism evidence="1 2">
    <name type="scientific">Fusarium pseudocircinatum</name>
    <dbReference type="NCBI Taxonomy" id="56676"/>
    <lineage>
        <taxon>Eukaryota</taxon>
        <taxon>Fungi</taxon>
        <taxon>Dikarya</taxon>
        <taxon>Ascomycota</taxon>
        <taxon>Pezizomycotina</taxon>
        <taxon>Sordariomycetes</taxon>
        <taxon>Hypocreomycetidae</taxon>
        <taxon>Hypocreales</taxon>
        <taxon>Nectriaceae</taxon>
        <taxon>Fusarium</taxon>
        <taxon>Fusarium fujikuroi species complex</taxon>
    </lineage>
</organism>
<sequence length="80" mass="8972">MSAPEKLGIVQIVGKPKHFKLETLSRDLERIHGKGKAGWKLIQAHKAKLVAITIETEDIAALAEHYESLGVEVEWEQKKT</sequence>
<comment type="caution">
    <text evidence="1">The sequence shown here is derived from an EMBL/GenBank/DDBJ whole genome shotgun (WGS) entry which is preliminary data.</text>
</comment>
<accession>A0A8H5UZ57</accession>
<evidence type="ECO:0000313" key="1">
    <source>
        <dbReference type="EMBL" id="KAF5602554.1"/>
    </source>
</evidence>
<name>A0A8H5UZ57_9HYPO</name>
<protein>
    <submittedName>
        <fullName evidence="1">Uncharacterized protein</fullName>
    </submittedName>
</protein>
<keyword evidence="2" id="KW-1185">Reference proteome</keyword>
<proteinExistence type="predicted"/>
<dbReference type="EMBL" id="JAAOAS010000036">
    <property type="protein sequence ID" value="KAF5602554.1"/>
    <property type="molecule type" value="Genomic_DNA"/>
</dbReference>
<dbReference type="AlphaFoldDB" id="A0A8H5UZ57"/>
<gene>
    <name evidence="1" type="ORF">FPCIR_1896</name>
</gene>
<dbReference type="Proteomes" id="UP000546213">
    <property type="component" value="Unassembled WGS sequence"/>
</dbReference>